<evidence type="ECO:0008006" key="3">
    <source>
        <dbReference type="Google" id="ProtNLM"/>
    </source>
</evidence>
<dbReference type="AlphaFoldDB" id="A0AAD7D677"/>
<comment type="caution">
    <text evidence="1">The sequence shown here is derived from an EMBL/GenBank/DDBJ whole genome shotgun (WGS) entry which is preliminary data.</text>
</comment>
<gene>
    <name evidence="1" type="ORF">B0H17DRAFT_1076481</name>
</gene>
<protein>
    <recommendedName>
        <fullName evidence="3">SAM domain-containing protein</fullName>
    </recommendedName>
</protein>
<accession>A0AAD7D677</accession>
<evidence type="ECO:0000313" key="1">
    <source>
        <dbReference type="EMBL" id="KAJ7681372.1"/>
    </source>
</evidence>
<keyword evidence="2" id="KW-1185">Reference proteome</keyword>
<evidence type="ECO:0000313" key="2">
    <source>
        <dbReference type="Proteomes" id="UP001221757"/>
    </source>
</evidence>
<dbReference type="EMBL" id="JARKIE010000119">
    <property type="protein sequence ID" value="KAJ7681372.1"/>
    <property type="molecule type" value="Genomic_DNA"/>
</dbReference>
<sequence length="98" mass="10843">MFFDAAGPESAMSKSRNGKTISVPKLNLDDFCQTFGISEDIESRLRAAEFKSAGALLEISETDLKEVGLKIGQIGELRRALREFLSREMRSVSVETSQ</sequence>
<proteinExistence type="predicted"/>
<reference evidence="1" key="1">
    <citation type="submission" date="2023-03" db="EMBL/GenBank/DDBJ databases">
        <title>Massive genome expansion in bonnet fungi (Mycena s.s.) driven by repeated elements and novel gene families across ecological guilds.</title>
        <authorList>
            <consortium name="Lawrence Berkeley National Laboratory"/>
            <person name="Harder C.B."/>
            <person name="Miyauchi S."/>
            <person name="Viragh M."/>
            <person name="Kuo A."/>
            <person name="Thoen E."/>
            <person name="Andreopoulos B."/>
            <person name="Lu D."/>
            <person name="Skrede I."/>
            <person name="Drula E."/>
            <person name="Henrissat B."/>
            <person name="Morin E."/>
            <person name="Kohler A."/>
            <person name="Barry K."/>
            <person name="LaButti K."/>
            <person name="Morin E."/>
            <person name="Salamov A."/>
            <person name="Lipzen A."/>
            <person name="Mereny Z."/>
            <person name="Hegedus B."/>
            <person name="Baldrian P."/>
            <person name="Stursova M."/>
            <person name="Weitz H."/>
            <person name="Taylor A."/>
            <person name="Grigoriev I.V."/>
            <person name="Nagy L.G."/>
            <person name="Martin F."/>
            <person name="Kauserud H."/>
        </authorList>
    </citation>
    <scope>NUCLEOTIDE SEQUENCE</scope>
    <source>
        <strain evidence="1">CBHHK067</strain>
    </source>
</reference>
<organism evidence="1 2">
    <name type="scientific">Mycena rosella</name>
    <name type="common">Pink bonnet</name>
    <name type="synonym">Agaricus rosellus</name>
    <dbReference type="NCBI Taxonomy" id="1033263"/>
    <lineage>
        <taxon>Eukaryota</taxon>
        <taxon>Fungi</taxon>
        <taxon>Dikarya</taxon>
        <taxon>Basidiomycota</taxon>
        <taxon>Agaricomycotina</taxon>
        <taxon>Agaricomycetes</taxon>
        <taxon>Agaricomycetidae</taxon>
        <taxon>Agaricales</taxon>
        <taxon>Marasmiineae</taxon>
        <taxon>Mycenaceae</taxon>
        <taxon>Mycena</taxon>
    </lineage>
</organism>
<name>A0AAD7D677_MYCRO</name>
<dbReference type="Proteomes" id="UP001221757">
    <property type="component" value="Unassembled WGS sequence"/>
</dbReference>